<comment type="function">
    <text evidence="1 11">Catalyzes the NADPH-dependent reduction of ketopantoate into pantoic acid.</text>
</comment>
<keyword evidence="8 11" id="KW-0560">Oxidoreductase</keyword>
<dbReference type="PANTHER" id="PTHR43765:SF2">
    <property type="entry name" value="2-DEHYDROPANTOATE 2-REDUCTASE"/>
    <property type="match status" value="1"/>
</dbReference>
<sequence length="292" mass="33421">MNIAIIGAGSTGLLLAAHLSNKHQITCYVRRPEQQKEISQRSIHLYPENERYSVHAELIDRIDVHDLYIICVKQPNLSDIIKTIYKNVPIDKPLLFLQNGMDHIAKLHDVKNPILIGVLDHGANRVNDYTVEHTGKGSIRIGAKNKEDKKLESLIKSLHSNTFPVFWENDWLRMVKKKLCVNAVINPLTALFNVVNGEIVANDNIRFLASKLCKEACEVLQLDEEEMWVYITEVAQKTKTNISSMRKDVIHHAKTEIDAISGYLVKVSQKEIPYTNFVYYAIKSLQTEREDY</sequence>
<dbReference type="SUPFAM" id="SSF51735">
    <property type="entry name" value="NAD(P)-binding Rossmann-fold domains"/>
    <property type="match status" value="1"/>
</dbReference>
<reference evidence="14 15" key="1">
    <citation type="submission" date="2020-08" db="EMBL/GenBank/DDBJ databases">
        <title>Genomic Encyclopedia of Type Strains, Phase IV (KMG-IV): sequencing the most valuable type-strain genomes for metagenomic binning, comparative biology and taxonomic classification.</title>
        <authorList>
            <person name="Goeker M."/>
        </authorList>
    </citation>
    <scope>NUCLEOTIDE SEQUENCE [LARGE SCALE GENOMIC DNA]</scope>
    <source>
        <strain evidence="14 15">DSM 19612</strain>
    </source>
</reference>
<evidence type="ECO:0000259" key="13">
    <source>
        <dbReference type="Pfam" id="PF08546"/>
    </source>
</evidence>
<accession>A0A841Q9B8</accession>
<comment type="similarity">
    <text evidence="3 11">Belongs to the ketopantoate reductase family.</text>
</comment>
<comment type="pathway">
    <text evidence="2 11">Cofactor biosynthesis; (R)-pantothenate biosynthesis; (R)-pantoate from 3-methyl-2-oxobutanoate: step 2/2.</text>
</comment>
<evidence type="ECO:0000256" key="4">
    <source>
        <dbReference type="ARBA" id="ARBA00013014"/>
    </source>
</evidence>
<keyword evidence="15" id="KW-1185">Reference proteome</keyword>
<dbReference type="GO" id="GO:0008677">
    <property type="term" value="F:2-dehydropantoate 2-reductase activity"/>
    <property type="evidence" value="ECO:0007669"/>
    <property type="project" value="UniProtKB-EC"/>
</dbReference>
<dbReference type="Gene3D" id="1.10.1040.10">
    <property type="entry name" value="N-(1-d-carboxylethyl)-l-norvaline Dehydrogenase, domain 2"/>
    <property type="match status" value="1"/>
</dbReference>
<dbReference type="InterPro" id="IPR013328">
    <property type="entry name" value="6PGD_dom2"/>
</dbReference>
<dbReference type="NCBIfam" id="TIGR00745">
    <property type="entry name" value="apbA_panE"/>
    <property type="match status" value="1"/>
</dbReference>
<dbReference type="InterPro" id="IPR008927">
    <property type="entry name" value="6-PGluconate_DH-like_C_sf"/>
</dbReference>
<dbReference type="GO" id="GO:0015940">
    <property type="term" value="P:pantothenate biosynthetic process"/>
    <property type="evidence" value="ECO:0007669"/>
    <property type="project" value="UniProtKB-UniPathway"/>
</dbReference>
<dbReference type="Proteomes" id="UP000581688">
    <property type="component" value="Unassembled WGS sequence"/>
</dbReference>
<name>A0A841Q9B8_9BACI</name>
<gene>
    <name evidence="14" type="ORF">HNQ94_003512</name>
</gene>
<dbReference type="Pfam" id="PF08546">
    <property type="entry name" value="ApbA_C"/>
    <property type="match status" value="1"/>
</dbReference>
<evidence type="ECO:0000256" key="8">
    <source>
        <dbReference type="ARBA" id="ARBA00023002"/>
    </source>
</evidence>
<evidence type="ECO:0000256" key="10">
    <source>
        <dbReference type="ARBA" id="ARBA00048793"/>
    </source>
</evidence>
<evidence type="ECO:0000256" key="5">
    <source>
        <dbReference type="ARBA" id="ARBA00019465"/>
    </source>
</evidence>
<dbReference type="GO" id="GO:0005737">
    <property type="term" value="C:cytoplasm"/>
    <property type="evidence" value="ECO:0007669"/>
    <property type="project" value="TreeGrafter"/>
</dbReference>
<dbReference type="InterPro" id="IPR013332">
    <property type="entry name" value="KPR_N"/>
</dbReference>
<protein>
    <recommendedName>
        <fullName evidence="5 11">2-dehydropantoate 2-reductase</fullName>
        <ecNumber evidence="4 11">1.1.1.169</ecNumber>
    </recommendedName>
    <alternativeName>
        <fullName evidence="9 11">Ketopantoate reductase</fullName>
    </alternativeName>
</protein>
<evidence type="ECO:0000256" key="3">
    <source>
        <dbReference type="ARBA" id="ARBA00007870"/>
    </source>
</evidence>
<evidence type="ECO:0000256" key="2">
    <source>
        <dbReference type="ARBA" id="ARBA00004994"/>
    </source>
</evidence>
<evidence type="ECO:0000256" key="1">
    <source>
        <dbReference type="ARBA" id="ARBA00002919"/>
    </source>
</evidence>
<dbReference type="InterPro" id="IPR050838">
    <property type="entry name" value="Ketopantoate_reductase"/>
</dbReference>
<dbReference type="UniPathway" id="UPA00028">
    <property type="reaction ID" value="UER00004"/>
</dbReference>
<organism evidence="14 15">
    <name type="scientific">Salirhabdus euzebyi</name>
    <dbReference type="NCBI Taxonomy" id="394506"/>
    <lineage>
        <taxon>Bacteria</taxon>
        <taxon>Bacillati</taxon>
        <taxon>Bacillota</taxon>
        <taxon>Bacilli</taxon>
        <taxon>Bacillales</taxon>
        <taxon>Bacillaceae</taxon>
        <taxon>Salirhabdus</taxon>
    </lineage>
</organism>
<evidence type="ECO:0000256" key="11">
    <source>
        <dbReference type="RuleBase" id="RU362068"/>
    </source>
</evidence>
<dbReference type="EMBL" id="JACHGH010000014">
    <property type="protein sequence ID" value="MBB6455018.1"/>
    <property type="molecule type" value="Genomic_DNA"/>
</dbReference>
<comment type="caution">
    <text evidence="14">The sequence shown here is derived from an EMBL/GenBank/DDBJ whole genome shotgun (WGS) entry which is preliminary data.</text>
</comment>
<dbReference type="RefSeq" id="WP_174497490.1">
    <property type="nucleotide sequence ID" value="NZ_CADDWK010000015.1"/>
</dbReference>
<evidence type="ECO:0000256" key="7">
    <source>
        <dbReference type="ARBA" id="ARBA00022857"/>
    </source>
</evidence>
<evidence type="ECO:0000256" key="6">
    <source>
        <dbReference type="ARBA" id="ARBA00022655"/>
    </source>
</evidence>
<feature type="domain" description="Ketopantoate reductase N-terminal" evidence="12">
    <location>
        <begin position="3"/>
        <end position="144"/>
    </location>
</feature>
<dbReference type="EC" id="1.1.1.169" evidence="4 11"/>
<comment type="catalytic activity">
    <reaction evidence="10 11">
        <text>(R)-pantoate + NADP(+) = 2-dehydropantoate + NADPH + H(+)</text>
        <dbReference type="Rhea" id="RHEA:16233"/>
        <dbReference type="ChEBI" id="CHEBI:11561"/>
        <dbReference type="ChEBI" id="CHEBI:15378"/>
        <dbReference type="ChEBI" id="CHEBI:15980"/>
        <dbReference type="ChEBI" id="CHEBI:57783"/>
        <dbReference type="ChEBI" id="CHEBI:58349"/>
        <dbReference type="EC" id="1.1.1.169"/>
    </reaction>
</comment>
<dbReference type="Pfam" id="PF02558">
    <property type="entry name" value="ApbA"/>
    <property type="match status" value="1"/>
</dbReference>
<proteinExistence type="inferred from homology"/>
<dbReference type="InterPro" id="IPR013752">
    <property type="entry name" value="KPA_reductase"/>
</dbReference>
<dbReference type="InterPro" id="IPR036291">
    <property type="entry name" value="NAD(P)-bd_dom_sf"/>
</dbReference>
<dbReference type="SUPFAM" id="SSF48179">
    <property type="entry name" value="6-phosphogluconate dehydrogenase C-terminal domain-like"/>
    <property type="match status" value="1"/>
</dbReference>
<feature type="domain" description="Ketopantoate reductase C-terminal" evidence="13">
    <location>
        <begin position="172"/>
        <end position="285"/>
    </location>
</feature>
<evidence type="ECO:0000313" key="14">
    <source>
        <dbReference type="EMBL" id="MBB6455018.1"/>
    </source>
</evidence>
<dbReference type="AlphaFoldDB" id="A0A841Q9B8"/>
<evidence type="ECO:0000313" key="15">
    <source>
        <dbReference type="Proteomes" id="UP000581688"/>
    </source>
</evidence>
<dbReference type="GO" id="GO:0050661">
    <property type="term" value="F:NADP binding"/>
    <property type="evidence" value="ECO:0007669"/>
    <property type="project" value="TreeGrafter"/>
</dbReference>
<keyword evidence="6 11" id="KW-0566">Pantothenate biosynthesis</keyword>
<dbReference type="Gene3D" id="3.40.50.720">
    <property type="entry name" value="NAD(P)-binding Rossmann-like Domain"/>
    <property type="match status" value="1"/>
</dbReference>
<dbReference type="InterPro" id="IPR003710">
    <property type="entry name" value="ApbA"/>
</dbReference>
<evidence type="ECO:0000259" key="12">
    <source>
        <dbReference type="Pfam" id="PF02558"/>
    </source>
</evidence>
<keyword evidence="7 11" id="KW-0521">NADP</keyword>
<dbReference type="PANTHER" id="PTHR43765">
    <property type="entry name" value="2-DEHYDROPANTOATE 2-REDUCTASE-RELATED"/>
    <property type="match status" value="1"/>
</dbReference>
<evidence type="ECO:0000256" key="9">
    <source>
        <dbReference type="ARBA" id="ARBA00032024"/>
    </source>
</evidence>